<name>A0A8X7YV07_POPTO</name>
<evidence type="ECO:0000313" key="2">
    <source>
        <dbReference type="Proteomes" id="UP000886885"/>
    </source>
</evidence>
<keyword evidence="2" id="KW-1185">Reference proteome</keyword>
<dbReference type="AlphaFoldDB" id="A0A8X7YV07"/>
<organism evidence="1 2">
    <name type="scientific">Populus tomentosa</name>
    <name type="common">Chinese white poplar</name>
    <dbReference type="NCBI Taxonomy" id="118781"/>
    <lineage>
        <taxon>Eukaryota</taxon>
        <taxon>Viridiplantae</taxon>
        <taxon>Streptophyta</taxon>
        <taxon>Embryophyta</taxon>
        <taxon>Tracheophyta</taxon>
        <taxon>Spermatophyta</taxon>
        <taxon>Magnoliopsida</taxon>
        <taxon>eudicotyledons</taxon>
        <taxon>Gunneridae</taxon>
        <taxon>Pentapetalae</taxon>
        <taxon>rosids</taxon>
        <taxon>fabids</taxon>
        <taxon>Malpighiales</taxon>
        <taxon>Salicaceae</taxon>
        <taxon>Saliceae</taxon>
        <taxon>Populus</taxon>
    </lineage>
</organism>
<sequence>MHLTAYGADAFPLNEEHLKQLEEELEEKAKGWPEKVKHELHTGHELIRPKRKAYIFAMAVGKQDIVVFSIANNVSLIFTPSVL</sequence>
<dbReference type="EMBL" id="JAAWWB010000020">
    <property type="protein sequence ID" value="KAG6757261.1"/>
    <property type="molecule type" value="Genomic_DNA"/>
</dbReference>
<gene>
    <name evidence="1" type="ORF">POTOM_037568</name>
</gene>
<proteinExistence type="predicted"/>
<reference evidence="1" key="1">
    <citation type="journal article" date="2020" name="bioRxiv">
        <title>Hybrid origin of Populus tomentosa Carr. identified through genome sequencing and phylogenomic analysis.</title>
        <authorList>
            <person name="An X."/>
            <person name="Gao K."/>
            <person name="Chen Z."/>
            <person name="Li J."/>
            <person name="Yang X."/>
            <person name="Yang X."/>
            <person name="Zhou J."/>
            <person name="Guo T."/>
            <person name="Zhao T."/>
            <person name="Huang S."/>
            <person name="Miao D."/>
            <person name="Khan W.U."/>
            <person name="Rao P."/>
            <person name="Ye M."/>
            <person name="Lei B."/>
            <person name="Liao W."/>
            <person name="Wang J."/>
            <person name="Ji L."/>
            <person name="Li Y."/>
            <person name="Guo B."/>
            <person name="Mustafa N.S."/>
            <person name="Li S."/>
            <person name="Yun Q."/>
            <person name="Keller S.R."/>
            <person name="Mao J."/>
            <person name="Zhang R."/>
            <person name="Strauss S.H."/>
        </authorList>
    </citation>
    <scope>NUCLEOTIDE SEQUENCE</scope>
    <source>
        <strain evidence="1">GM15</strain>
        <tissue evidence="1">Leaf</tissue>
    </source>
</reference>
<comment type="caution">
    <text evidence="1">The sequence shown here is derived from an EMBL/GenBank/DDBJ whole genome shotgun (WGS) entry which is preliminary data.</text>
</comment>
<evidence type="ECO:0000313" key="1">
    <source>
        <dbReference type="EMBL" id="KAG6757261.1"/>
    </source>
</evidence>
<dbReference type="Proteomes" id="UP000886885">
    <property type="component" value="Chromosome 10D"/>
</dbReference>
<dbReference type="OrthoDB" id="1692119at2759"/>
<accession>A0A8X7YV07</accession>
<protein>
    <submittedName>
        <fullName evidence="1">Uncharacterized protein</fullName>
    </submittedName>
</protein>